<feature type="domain" description="Resolvase/invertase-type recombinase catalytic" evidence="1">
    <location>
        <begin position="2"/>
        <end position="148"/>
    </location>
</feature>
<dbReference type="InterPro" id="IPR011109">
    <property type="entry name" value="DNA_bind_recombinase_dom"/>
</dbReference>
<dbReference type="Pfam" id="PF07508">
    <property type="entry name" value="Recombinase"/>
    <property type="match status" value="1"/>
</dbReference>
<keyword evidence="4" id="KW-1185">Reference proteome</keyword>
<dbReference type="EMBL" id="CP019384">
    <property type="protein sequence ID" value="QAT16733.1"/>
    <property type="molecule type" value="Genomic_DNA"/>
</dbReference>
<sequence>MKVAIYTRVSTEDQAREGYSIEVQREYLLDHARRMGWEVYKVYTDDVSGYVIDRPALNEMLEDARQKRFELIITYKLDRFSRKLKDLLNIVDDLAGYGVAYKSATEPFDTSTSAGKLMFQQLGSFAEFERNRIKERVFPGMIKGVQQGNWQGARYAPYGYYYNKEKKLLEVVPEETNIVKLIYTMYLANRTSGQIAEYLYLKEYKTRSGGRFNSALVCKILKNPIYLGKLVWNQNHYDTNQRTLTRKGYRYVRNDPSKVVIAQGRHQPIICQDDFDEVQAKLRSNRRGVLHRINVLDYPLTGILYCAKCGYRYQGTSNMSNHRLKKRKRWYKCSCMGTYHVRCSNRPVKAEDIEPRIFEIVQKIFSHKDAVQGRLENLVKANLYLNNEDVRKDLDGLSEQLKLNLEKQRKLNDAFMDNFVGSELYREKVSALREEEKKINMAIAKCKIKLVEKERSEAYLKTLKLAIENFDETKEEIGIVDKKELLKLIFESVHINGGQMVSVRLYQPFQQMYEEVLKECNTLTNQEVTKKIKPKRGVCILEPSVGRCLPYRHSMADLAEALIGAD</sequence>
<dbReference type="GO" id="GO:0003677">
    <property type="term" value="F:DNA binding"/>
    <property type="evidence" value="ECO:0007669"/>
    <property type="project" value="InterPro"/>
</dbReference>
<dbReference type="SMART" id="SM00857">
    <property type="entry name" value="Resolvase"/>
    <property type="match status" value="1"/>
</dbReference>
<dbReference type="RefSeq" id="WP_128699370.1">
    <property type="nucleotide sequence ID" value="NZ_CP019384.1"/>
</dbReference>
<dbReference type="Pfam" id="PF13408">
    <property type="entry name" value="Zn_ribbon_recom"/>
    <property type="match status" value="1"/>
</dbReference>
<dbReference type="Pfam" id="PF00239">
    <property type="entry name" value="Resolvase"/>
    <property type="match status" value="1"/>
</dbReference>
<dbReference type="SUPFAM" id="SSF53041">
    <property type="entry name" value="Resolvase-like"/>
    <property type="match status" value="1"/>
</dbReference>
<dbReference type="KEGG" id="vai:BU251_02785"/>
<feature type="domain" description="Recombinase" evidence="2">
    <location>
        <begin position="157"/>
        <end position="288"/>
    </location>
</feature>
<dbReference type="PANTHER" id="PTHR30461">
    <property type="entry name" value="DNA-INVERTASE FROM LAMBDOID PROPHAGE"/>
    <property type="match status" value="1"/>
</dbReference>
<dbReference type="InterPro" id="IPR050639">
    <property type="entry name" value="SSR_resolvase"/>
</dbReference>
<dbReference type="InterPro" id="IPR036162">
    <property type="entry name" value="Resolvase-like_N_sf"/>
</dbReference>
<organism evidence="3 4">
    <name type="scientific">Velamenicoccus archaeovorus</name>
    <dbReference type="NCBI Taxonomy" id="1930593"/>
    <lineage>
        <taxon>Bacteria</taxon>
        <taxon>Pseudomonadati</taxon>
        <taxon>Candidatus Omnitrophota</taxon>
        <taxon>Candidatus Velamenicoccus</taxon>
    </lineage>
</organism>
<dbReference type="PANTHER" id="PTHR30461:SF23">
    <property type="entry name" value="DNA RECOMBINASE-RELATED"/>
    <property type="match status" value="1"/>
</dbReference>
<evidence type="ECO:0000313" key="4">
    <source>
        <dbReference type="Proteomes" id="UP000287243"/>
    </source>
</evidence>
<dbReference type="Gene3D" id="3.40.50.1390">
    <property type="entry name" value="Resolvase, N-terminal catalytic domain"/>
    <property type="match status" value="1"/>
</dbReference>
<proteinExistence type="predicted"/>
<dbReference type="PROSITE" id="PS51737">
    <property type="entry name" value="RECOMBINASE_DNA_BIND"/>
    <property type="match status" value="1"/>
</dbReference>
<evidence type="ECO:0000259" key="1">
    <source>
        <dbReference type="PROSITE" id="PS51736"/>
    </source>
</evidence>
<name>A0A410P3M2_VELA1</name>
<evidence type="ECO:0000313" key="3">
    <source>
        <dbReference type="EMBL" id="QAT16733.1"/>
    </source>
</evidence>
<dbReference type="Gene3D" id="3.90.1750.20">
    <property type="entry name" value="Putative Large Serine Recombinase, Chain B, Domain 2"/>
    <property type="match status" value="1"/>
</dbReference>
<dbReference type="InterPro" id="IPR006119">
    <property type="entry name" value="Resolv_N"/>
</dbReference>
<dbReference type="InterPro" id="IPR025827">
    <property type="entry name" value="Zn_ribbon_recom_dom"/>
</dbReference>
<dbReference type="OrthoDB" id="9791494at2"/>
<dbReference type="AlphaFoldDB" id="A0A410P3M2"/>
<reference evidence="3 4" key="1">
    <citation type="submission" date="2017-01" db="EMBL/GenBank/DDBJ databases">
        <title>First insights into the biology of 'candidatus Vampirococcus archaeovorus'.</title>
        <authorList>
            <person name="Kizina J."/>
            <person name="Jordan S."/>
            <person name="Stueber K."/>
            <person name="Reinhardt R."/>
            <person name="Harder J."/>
        </authorList>
    </citation>
    <scope>NUCLEOTIDE SEQUENCE [LARGE SCALE GENOMIC DNA]</scope>
    <source>
        <strain evidence="3 4">LiM</strain>
    </source>
</reference>
<protein>
    <recommendedName>
        <fullName evidence="5">Recombinase family protein</fullName>
    </recommendedName>
</protein>
<dbReference type="InterPro" id="IPR038109">
    <property type="entry name" value="DNA_bind_recomb_sf"/>
</dbReference>
<dbReference type="GO" id="GO:0000150">
    <property type="term" value="F:DNA strand exchange activity"/>
    <property type="evidence" value="ECO:0007669"/>
    <property type="project" value="InterPro"/>
</dbReference>
<dbReference type="Proteomes" id="UP000287243">
    <property type="component" value="Chromosome"/>
</dbReference>
<dbReference type="CDD" id="cd03768">
    <property type="entry name" value="SR_ResInv"/>
    <property type="match status" value="1"/>
</dbReference>
<accession>A0A410P3M2</accession>
<gene>
    <name evidence="3" type="ORF">BU251_02785</name>
</gene>
<dbReference type="PROSITE" id="PS51736">
    <property type="entry name" value="RECOMBINASES_3"/>
    <property type="match status" value="1"/>
</dbReference>
<evidence type="ECO:0008006" key="5">
    <source>
        <dbReference type="Google" id="ProtNLM"/>
    </source>
</evidence>
<evidence type="ECO:0000259" key="2">
    <source>
        <dbReference type="PROSITE" id="PS51737"/>
    </source>
</evidence>